<dbReference type="GO" id="GO:0016787">
    <property type="term" value="F:hydrolase activity"/>
    <property type="evidence" value="ECO:0007669"/>
    <property type="project" value="UniProtKB-KW"/>
</dbReference>
<evidence type="ECO:0000259" key="2">
    <source>
        <dbReference type="Pfam" id="PF00144"/>
    </source>
</evidence>
<dbReference type="PANTHER" id="PTHR43319:SF3">
    <property type="entry name" value="BETA-LACTAMASE-RELATED DOMAIN-CONTAINING PROTEIN"/>
    <property type="match status" value="1"/>
</dbReference>
<comment type="caution">
    <text evidence="3">The sequence shown here is derived from an EMBL/GenBank/DDBJ whole genome shotgun (WGS) entry which is preliminary data.</text>
</comment>
<feature type="domain" description="Beta-lactamase-related" evidence="2">
    <location>
        <begin position="48"/>
        <end position="390"/>
    </location>
</feature>
<accession>A0A4Y9RBE4</accession>
<dbReference type="RefSeq" id="WP_135119121.1">
    <property type="nucleotide sequence ID" value="NZ_SPQZ01000001.1"/>
</dbReference>
<evidence type="ECO:0000313" key="4">
    <source>
        <dbReference type="Proteomes" id="UP000298127"/>
    </source>
</evidence>
<dbReference type="SUPFAM" id="SSF56601">
    <property type="entry name" value="beta-lactamase/transpeptidase-like"/>
    <property type="match status" value="1"/>
</dbReference>
<organism evidence="3 4">
    <name type="scientific">Orlajensenia leifsoniae</name>
    <dbReference type="NCBI Taxonomy" id="2561933"/>
    <lineage>
        <taxon>Bacteria</taxon>
        <taxon>Bacillati</taxon>
        <taxon>Actinomycetota</taxon>
        <taxon>Actinomycetes</taxon>
        <taxon>Micrococcales</taxon>
        <taxon>Microbacteriaceae</taxon>
        <taxon>Orlajensenia</taxon>
    </lineage>
</organism>
<evidence type="ECO:0000313" key="3">
    <source>
        <dbReference type="EMBL" id="TFW00296.1"/>
    </source>
</evidence>
<protein>
    <submittedName>
        <fullName evidence="3">Class A beta-lactamase-related serine hydrolase</fullName>
    </submittedName>
</protein>
<dbReference type="AlphaFoldDB" id="A0A4Y9RBE4"/>
<dbReference type="Pfam" id="PF00144">
    <property type="entry name" value="Beta-lactamase"/>
    <property type="match status" value="1"/>
</dbReference>
<keyword evidence="3" id="KW-0378">Hydrolase</keyword>
<evidence type="ECO:0000256" key="1">
    <source>
        <dbReference type="SAM" id="MobiDB-lite"/>
    </source>
</evidence>
<proteinExistence type="predicted"/>
<keyword evidence="4" id="KW-1185">Reference proteome</keyword>
<dbReference type="Gene3D" id="3.40.710.10">
    <property type="entry name" value="DD-peptidase/beta-lactamase superfamily"/>
    <property type="match status" value="1"/>
</dbReference>
<dbReference type="EMBL" id="SPQZ01000001">
    <property type="protein sequence ID" value="TFW00296.1"/>
    <property type="molecule type" value="Genomic_DNA"/>
</dbReference>
<dbReference type="Proteomes" id="UP000298127">
    <property type="component" value="Unassembled WGS sequence"/>
</dbReference>
<dbReference type="InterPro" id="IPR052907">
    <property type="entry name" value="Beta-lactamase/esterase"/>
</dbReference>
<sequence>MTSSSPTAAPADVAPDASPASVPAPAAASAAAPAPIAGVVDDRFEGLRDEFERRLATGEELGASLAVVLDGELVVDLWGGWADPDRSVPWASDTITNVWSISKTVSALAVLMLVDRGLVDPDEPVATYWPEFAAAGKEGVLVRHVLMHTSGVPAWEQPIVGADILDVETSAARLAAQAPWWPAGAASGYHLLNYGHLLGELVRRVTGSSLGDFVASEIAGPLGADFHLGLPASEDHRVSNVVPPPGTIDITQLPPDSIPFRTLTGPPLEAAFTWTREWRAAGLGGAGGHGNARSVARIQSVVAQGGEVDGIRLLSAETIDRIFAEHTDNVDLVLGLPLRFGLGYAVSNPASTPTIPEGRVAFWGGWGGSLVIADTERRLTFAYVMNRMSPGIIGSPRSDAYTAAVYRALG</sequence>
<dbReference type="PANTHER" id="PTHR43319">
    <property type="entry name" value="BETA-LACTAMASE-RELATED"/>
    <property type="match status" value="1"/>
</dbReference>
<reference evidence="3 4" key="1">
    <citation type="journal article" date="2018" name="J. Microbiol.">
        <title>Leifsonia flava sp. nov., a novel actinobacterium isolated from the rhizosphere of Aquilegia viridiflora.</title>
        <authorList>
            <person name="Cai Y."/>
            <person name="Tao W.Z."/>
            <person name="Ma Y.J."/>
            <person name="Cheng J."/>
            <person name="Zhang M.Y."/>
            <person name="Zhang Y.X."/>
        </authorList>
    </citation>
    <scope>NUCLEOTIDE SEQUENCE [LARGE SCALE GENOMIC DNA]</scope>
    <source>
        <strain evidence="3 4">SYP-B2174</strain>
    </source>
</reference>
<name>A0A4Y9RBE4_9MICO</name>
<gene>
    <name evidence="3" type="ORF">E4M00_03725</name>
</gene>
<dbReference type="InterPro" id="IPR012338">
    <property type="entry name" value="Beta-lactam/transpept-like"/>
</dbReference>
<dbReference type="InterPro" id="IPR001466">
    <property type="entry name" value="Beta-lactam-related"/>
</dbReference>
<feature type="region of interest" description="Disordered" evidence="1">
    <location>
        <begin position="1"/>
        <end position="26"/>
    </location>
</feature>